<feature type="compositionally biased region" description="Polar residues" evidence="9">
    <location>
        <begin position="1"/>
        <end position="23"/>
    </location>
</feature>
<dbReference type="Proteomes" id="UP000253472">
    <property type="component" value="Unassembled WGS sequence"/>
</dbReference>
<dbReference type="InterPro" id="IPR007900">
    <property type="entry name" value="TAF4_C"/>
</dbReference>
<evidence type="ECO:0000256" key="8">
    <source>
        <dbReference type="ARBA" id="ARBA00031747"/>
    </source>
</evidence>
<evidence type="ECO:0000256" key="7">
    <source>
        <dbReference type="ARBA" id="ARBA00025346"/>
    </source>
</evidence>
<keyword evidence="5" id="KW-0804">Transcription</keyword>
<comment type="subcellular location">
    <subcellularLocation>
        <location evidence="1">Nucleus</location>
    </subcellularLocation>
</comment>
<dbReference type="STRING" id="5486.A0A367XPI8"/>
<evidence type="ECO:0000259" key="10">
    <source>
        <dbReference type="Pfam" id="PF05236"/>
    </source>
</evidence>
<keyword evidence="12" id="KW-1185">Reference proteome</keyword>
<proteinExistence type="inferred from homology"/>
<feature type="region of interest" description="Disordered" evidence="9">
    <location>
        <begin position="232"/>
        <end position="259"/>
    </location>
</feature>
<feature type="region of interest" description="Disordered" evidence="9">
    <location>
        <begin position="290"/>
        <end position="322"/>
    </location>
</feature>
<sequence>MAASPQEQSNLKRSAENEVSSPNKKIKLESANDDEGTQSVDSDFDSLPVSLLQSANIETTATNNNSSTTNNNTTTASNTKDYDQDTSKLNDAIAAAGVDIQQEEEILLQQQLNRKSADGMTTNLKNVIKASKPPSFLNSYHLASFMDKVAKENGIHQNFLMDGDMLDLVSAACEAWLGKLATKTIMLSRHRRRGIPKIGKKLGSSSIPRSEISKELRSLAIRQKELEEKRVSKRVMLGLEKSPNDPTNTGENGDSKAGAEETLHRAANATAAMMTMNLGKKKYSWMTSSNGSGAGGGGSDLGKSGSGASKDSKKESPIISIRGDNGLRFREIRSGNSIVMKDLLEAIEDEKRGTRNAVVKGYAKLKD</sequence>
<dbReference type="PANTHER" id="PTHR15138:SF14">
    <property type="entry name" value="TRANSCRIPTION INITIATION FACTOR TFIID SUBUNIT 4"/>
    <property type="match status" value="1"/>
</dbReference>
<dbReference type="PANTHER" id="PTHR15138">
    <property type="entry name" value="TRANSCRIPTION INITIATION FACTOR TFIID SUBUNIT 4"/>
    <property type="match status" value="1"/>
</dbReference>
<dbReference type="AlphaFoldDB" id="A0A367XPI8"/>
<keyword evidence="11" id="KW-0648">Protein biosynthesis</keyword>
<name>A0A367XPI8_9ASCO</name>
<feature type="region of interest" description="Disordered" evidence="9">
    <location>
        <begin position="58"/>
        <end position="84"/>
    </location>
</feature>
<reference evidence="11 12" key="1">
    <citation type="submission" date="2018-06" db="EMBL/GenBank/DDBJ databases">
        <title>Whole genome sequencing of Candida tropicalis (genome annotated by CSBL at Korea University).</title>
        <authorList>
            <person name="Ahn J."/>
        </authorList>
    </citation>
    <scope>NUCLEOTIDE SEQUENCE [LARGE SCALE GENOMIC DNA]</scope>
    <source>
        <strain evidence="11 12">ATCC 20962</strain>
    </source>
</reference>
<evidence type="ECO:0000256" key="4">
    <source>
        <dbReference type="ARBA" id="ARBA00023015"/>
    </source>
</evidence>
<comment type="function">
    <text evidence="7">Functions as a component of the DNA-binding general transcription factor complex TFIID. Binding of TFIID to a promoter (with or without TATA element) is the initial step in pre-initiation complex (PIC) formation. TFIID plays a key role in the regulation of gene expression by RNA polymerase II through different activities such as transcription activator interaction, core promoter recognition and selectivity, TFIIA and TFIIB interaction, chromatin modification (histone acetylation by TAF1), facilitation of DNA opening and initiation of transcription.</text>
</comment>
<dbReference type="GO" id="GO:0003677">
    <property type="term" value="F:DNA binding"/>
    <property type="evidence" value="ECO:0007669"/>
    <property type="project" value="TreeGrafter"/>
</dbReference>
<evidence type="ECO:0000313" key="12">
    <source>
        <dbReference type="Proteomes" id="UP000253472"/>
    </source>
</evidence>
<evidence type="ECO:0000256" key="3">
    <source>
        <dbReference type="ARBA" id="ARBA00017306"/>
    </source>
</evidence>
<dbReference type="GO" id="GO:0003743">
    <property type="term" value="F:translation initiation factor activity"/>
    <property type="evidence" value="ECO:0007669"/>
    <property type="project" value="UniProtKB-KW"/>
</dbReference>
<keyword evidence="6" id="KW-0539">Nucleus</keyword>
<feature type="region of interest" description="Disordered" evidence="9">
    <location>
        <begin position="1"/>
        <end position="44"/>
    </location>
</feature>
<accession>A0A367XPI8</accession>
<evidence type="ECO:0000313" key="11">
    <source>
        <dbReference type="EMBL" id="RCK54741.1"/>
    </source>
</evidence>
<evidence type="ECO:0000256" key="9">
    <source>
        <dbReference type="SAM" id="MobiDB-lite"/>
    </source>
</evidence>
<dbReference type="GO" id="GO:0005669">
    <property type="term" value="C:transcription factor TFIID complex"/>
    <property type="evidence" value="ECO:0007669"/>
    <property type="project" value="InterPro"/>
</dbReference>
<evidence type="ECO:0000256" key="6">
    <source>
        <dbReference type="ARBA" id="ARBA00023242"/>
    </source>
</evidence>
<organism evidence="11 12">
    <name type="scientific">Candida viswanathii</name>
    <dbReference type="NCBI Taxonomy" id="5486"/>
    <lineage>
        <taxon>Eukaryota</taxon>
        <taxon>Fungi</taxon>
        <taxon>Dikarya</taxon>
        <taxon>Ascomycota</taxon>
        <taxon>Saccharomycotina</taxon>
        <taxon>Pichiomycetes</taxon>
        <taxon>Debaryomycetaceae</taxon>
        <taxon>Candida/Lodderomyces clade</taxon>
        <taxon>Candida</taxon>
    </lineage>
</organism>
<comment type="similarity">
    <text evidence="2">Belongs to the TAF4 family.</text>
</comment>
<evidence type="ECO:0000256" key="2">
    <source>
        <dbReference type="ARBA" id="ARBA00006178"/>
    </source>
</evidence>
<evidence type="ECO:0000256" key="1">
    <source>
        <dbReference type="ARBA" id="ARBA00004123"/>
    </source>
</evidence>
<keyword evidence="11" id="KW-0396">Initiation factor</keyword>
<comment type="caution">
    <text evidence="11">The sequence shown here is derived from an EMBL/GenBank/DDBJ whole genome shotgun (WGS) entry which is preliminary data.</text>
</comment>
<protein>
    <recommendedName>
        <fullName evidence="3">Transcription initiation factor TFIID subunit 4</fullName>
    </recommendedName>
    <alternativeName>
        <fullName evidence="8">TBP-associated factor 4</fullName>
    </alternativeName>
</protein>
<dbReference type="OrthoDB" id="21060at2759"/>
<dbReference type="GO" id="GO:0006367">
    <property type="term" value="P:transcription initiation at RNA polymerase II promoter"/>
    <property type="evidence" value="ECO:0007669"/>
    <property type="project" value="TreeGrafter"/>
</dbReference>
<dbReference type="CDD" id="cd08045">
    <property type="entry name" value="HFD_TAF4"/>
    <property type="match status" value="1"/>
</dbReference>
<evidence type="ECO:0000256" key="5">
    <source>
        <dbReference type="ARBA" id="ARBA00023163"/>
    </source>
</evidence>
<dbReference type="GO" id="GO:0016251">
    <property type="term" value="F:RNA polymerase II general transcription initiation factor activity"/>
    <property type="evidence" value="ECO:0007669"/>
    <property type="project" value="TreeGrafter"/>
</dbReference>
<keyword evidence="4" id="KW-0805">Transcription regulation</keyword>
<dbReference type="Pfam" id="PF05236">
    <property type="entry name" value="TAF4"/>
    <property type="match status" value="1"/>
</dbReference>
<dbReference type="InterPro" id="IPR045144">
    <property type="entry name" value="TAF4"/>
</dbReference>
<feature type="compositionally biased region" description="Low complexity" evidence="9">
    <location>
        <begin position="59"/>
        <end position="79"/>
    </location>
</feature>
<dbReference type="EMBL" id="QLNQ01000030">
    <property type="protein sequence ID" value="RCK54741.1"/>
    <property type="molecule type" value="Genomic_DNA"/>
</dbReference>
<gene>
    <name evidence="11" type="primary">TAF4_1</name>
    <name evidence="11" type="ORF">Cantr_04299</name>
</gene>
<feature type="domain" description="Transcription initiation factor TFIID component TAF4 C-terminal" evidence="10">
    <location>
        <begin position="89"/>
        <end position="362"/>
    </location>
</feature>